<name>A0A7T5VCD1_9BACT</name>
<evidence type="ECO:0000313" key="2">
    <source>
        <dbReference type="EMBL" id="QQG65284.1"/>
    </source>
</evidence>
<accession>A0A7T5VCD1</accession>
<keyword evidence="2" id="KW-0808">Transferase</keyword>
<feature type="domain" description="UPF0033" evidence="1">
    <location>
        <begin position="4"/>
        <end position="70"/>
    </location>
</feature>
<dbReference type="SUPFAM" id="SSF64307">
    <property type="entry name" value="SirA-like"/>
    <property type="match status" value="1"/>
</dbReference>
<protein>
    <submittedName>
        <fullName evidence="2">Sulfurtransferase-like selenium metabolism protein YedF</fullName>
    </submittedName>
</protein>
<dbReference type="InterPro" id="IPR003787">
    <property type="entry name" value="Sulphur_relay_DsrE/F-like"/>
</dbReference>
<dbReference type="Pfam" id="PF02635">
    <property type="entry name" value="DsrE"/>
    <property type="match status" value="1"/>
</dbReference>
<dbReference type="InterPro" id="IPR036868">
    <property type="entry name" value="TusA-like_sf"/>
</dbReference>
<dbReference type="EMBL" id="CP054140">
    <property type="protein sequence ID" value="QQG65284.1"/>
    <property type="molecule type" value="Genomic_DNA"/>
</dbReference>
<dbReference type="RefSeq" id="WP_199264106.1">
    <property type="nucleotide sequence ID" value="NZ_CP054140.1"/>
</dbReference>
<dbReference type="Gene3D" id="3.40.1260.10">
    <property type="entry name" value="DsrEFH-like"/>
    <property type="match status" value="1"/>
</dbReference>
<dbReference type="Proteomes" id="UP000596092">
    <property type="component" value="Chromosome"/>
</dbReference>
<dbReference type="Pfam" id="PF01206">
    <property type="entry name" value="TusA"/>
    <property type="match status" value="1"/>
</dbReference>
<keyword evidence="3" id="KW-1185">Reference proteome</keyword>
<dbReference type="NCBIfam" id="TIGR03527">
    <property type="entry name" value="selenium_YedF"/>
    <property type="match status" value="1"/>
</dbReference>
<dbReference type="InterPro" id="IPR001455">
    <property type="entry name" value="TusA-like"/>
</dbReference>
<dbReference type="InterPro" id="IPR027396">
    <property type="entry name" value="DsrEFH-like"/>
</dbReference>
<dbReference type="KEGG" id="dog:HP555_05110"/>
<dbReference type="AlphaFoldDB" id="A0A7T5VCD1"/>
<dbReference type="GO" id="GO:0016740">
    <property type="term" value="F:transferase activity"/>
    <property type="evidence" value="ECO:0007669"/>
    <property type="project" value="UniProtKB-KW"/>
</dbReference>
<dbReference type="InterPro" id="IPR019870">
    <property type="entry name" value="Se_metab_YedF"/>
</dbReference>
<reference evidence="2 3" key="1">
    <citation type="submission" date="2020-05" db="EMBL/GenBank/DDBJ databases">
        <title>Complete genome of Desulfobulbus oligotrophicus.</title>
        <authorList>
            <person name="Podar M."/>
        </authorList>
    </citation>
    <scope>NUCLEOTIDE SEQUENCE [LARGE SCALE GENOMIC DNA]</scope>
    <source>
        <strain evidence="2 3">Prop6</strain>
    </source>
</reference>
<gene>
    <name evidence="2" type="primary">yedF</name>
    <name evidence="2" type="ORF">HP555_05110</name>
</gene>
<organism evidence="2 3">
    <name type="scientific">Desulfobulbus oligotrophicus</name>
    <dbReference type="NCBI Taxonomy" id="1909699"/>
    <lineage>
        <taxon>Bacteria</taxon>
        <taxon>Pseudomonadati</taxon>
        <taxon>Thermodesulfobacteriota</taxon>
        <taxon>Desulfobulbia</taxon>
        <taxon>Desulfobulbales</taxon>
        <taxon>Desulfobulbaceae</taxon>
        <taxon>Desulfobulbus</taxon>
    </lineage>
</organism>
<dbReference type="Gene3D" id="3.30.110.40">
    <property type="entry name" value="TusA-like domain"/>
    <property type="match status" value="1"/>
</dbReference>
<dbReference type="SUPFAM" id="SSF75169">
    <property type="entry name" value="DsrEFH-like"/>
    <property type="match status" value="1"/>
</dbReference>
<proteinExistence type="predicted"/>
<evidence type="ECO:0000313" key="3">
    <source>
        <dbReference type="Proteomes" id="UP000596092"/>
    </source>
</evidence>
<sequence>MSRITLDCTGLACPKPVLRVKDALALGASHIEVTVDNVASKENIFRFARSHGYAATGSDGPDGRHTISITATGEPVDLELDTSDYQCAIPTSSEVVYVIASDSMGRGSEELGWALLQTYIQTIQDVQPLPKKILLYNSGVKLVTVSSGALDALLHLQEQGVEIFVCGTCLDFFKLKSAIKVGHISNMYEIMHAMISADKVVSPF</sequence>
<evidence type="ECO:0000259" key="1">
    <source>
        <dbReference type="Pfam" id="PF01206"/>
    </source>
</evidence>